<gene>
    <name evidence="1" type="primary">murL</name>
    <name evidence="4" type="ORF">LQ327_00850</name>
</gene>
<comment type="caution">
    <text evidence="4">The sequence shown here is derived from an EMBL/GenBank/DDBJ whole genome shotgun (WGS) entry which is preliminary data.</text>
</comment>
<comment type="pathway">
    <text evidence="1">Cell wall biogenesis; peptidoglycan biosynthesis.</text>
</comment>
<sequence>MAWSRESRWADIHTFRYSGLRFDRASGVAEFDYRHEGSAQQLAFTETVEFPLPGEGVADADLEQFFRVLELLYVAVGTAYYKAIAPRRVVVDTVELAPAAARWAEQLYRDGLAEFAYRWDLEHVLDLPVHCVTRAAADAARSVEENHADPLVAFSGGKDSVVALEVLRAAGFSPATFTVDRRPKPYMGPIAAKLPSRSLRARPRPDPWLQRLAREQAVRSGHAPLTTMTTLVGASVAALHGLGPVVMANERSADEQNLMWRGRQVNHQWAKSTAAEIALEDAIREQAGIASGSFSLLRGMSELEICRVFAALGGYDALFSSCNVVARSNDDDPSWRWCNDCAKCRWVFLAFAPFMTRSRLAGIFGWDLLDDRAQFEGYHELLGLVGHKPFECVGEIAEARVALEQLAEDPEWRDAAVVRELAARLPRVPAEAAAMVRRIDPVSTVPASYQAALDQWAPVTPHGGS</sequence>
<name>A0ABS8P103_9PSEU</name>
<comment type="catalytic activity">
    <reaction evidence="1">
        <text>UDP-N-acetyl-alpha-D-muramoyl-L-alanyl-L-glutamate + ATP + H2O = UDP-N-acetyl-alpha-D-muramoyl-L-alanyl-D-glutamate + AMP + diphosphate + H(+)</text>
        <dbReference type="Rhea" id="RHEA:58812"/>
        <dbReference type="ChEBI" id="CHEBI:15377"/>
        <dbReference type="ChEBI" id="CHEBI:15378"/>
        <dbReference type="ChEBI" id="CHEBI:30616"/>
        <dbReference type="ChEBI" id="CHEBI:33019"/>
        <dbReference type="ChEBI" id="CHEBI:83900"/>
        <dbReference type="ChEBI" id="CHEBI:142725"/>
        <dbReference type="ChEBI" id="CHEBI:456215"/>
        <dbReference type="EC" id="5.1.1.23"/>
    </reaction>
</comment>
<keyword evidence="1" id="KW-0131">Cell cycle</keyword>
<dbReference type="RefSeq" id="WP_230729629.1">
    <property type="nucleotide sequence ID" value="NZ_JAJNDB010000001.1"/>
</dbReference>
<keyword evidence="1" id="KW-0132">Cell division</keyword>
<feature type="domain" description="MurL C-terminal" evidence="2">
    <location>
        <begin position="319"/>
        <end position="433"/>
    </location>
</feature>
<comment type="similarity">
    <text evidence="1">Belongs to the MurL family.</text>
</comment>
<dbReference type="InterPro" id="IPR058741">
    <property type="entry name" value="MurL_C"/>
</dbReference>
<comment type="function">
    <text evidence="1">Cell wall formation. Catalyzes epimerization of the terminal L-glutamate in UDP-N-acetyl-alpha-D-muramoyl-L-alanyl-L-glutamate.</text>
</comment>
<dbReference type="SUPFAM" id="SSF52402">
    <property type="entry name" value="Adenine nucleotide alpha hydrolases-like"/>
    <property type="match status" value="1"/>
</dbReference>
<evidence type="ECO:0000256" key="1">
    <source>
        <dbReference type="HAMAP-Rule" id="MF_02209"/>
    </source>
</evidence>
<evidence type="ECO:0000313" key="5">
    <source>
        <dbReference type="Proteomes" id="UP001199469"/>
    </source>
</evidence>
<proteinExistence type="inferred from homology"/>
<evidence type="ECO:0000313" key="4">
    <source>
        <dbReference type="EMBL" id="MCD2191937.1"/>
    </source>
</evidence>
<keyword evidence="1" id="KW-0133">Cell shape</keyword>
<accession>A0ABS8P103</accession>
<keyword evidence="5" id="KW-1185">Reference proteome</keyword>
<keyword evidence="1" id="KW-0961">Cell wall biogenesis/degradation</keyword>
<dbReference type="EC" id="5.1.1.23" evidence="1"/>
<dbReference type="Proteomes" id="UP001199469">
    <property type="component" value="Unassembled WGS sequence"/>
</dbReference>
<dbReference type="EMBL" id="JAJNDB010000001">
    <property type="protein sequence ID" value="MCD2191937.1"/>
    <property type="molecule type" value="Genomic_DNA"/>
</dbReference>
<dbReference type="InterPro" id="IPR058740">
    <property type="entry name" value="MurL_N"/>
</dbReference>
<dbReference type="Pfam" id="PF26298">
    <property type="entry name" value="MurL_epimerase_C"/>
    <property type="match status" value="1"/>
</dbReference>
<keyword evidence="1" id="KW-0573">Peptidoglycan synthesis</keyword>
<organism evidence="4 5">
    <name type="scientific">Actinomycetospora endophytica</name>
    <dbReference type="NCBI Taxonomy" id="2291215"/>
    <lineage>
        <taxon>Bacteria</taxon>
        <taxon>Bacillati</taxon>
        <taxon>Actinomycetota</taxon>
        <taxon>Actinomycetes</taxon>
        <taxon>Pseudonocardiales</taxon>
        <taxon>Pseudonocardiaceae</taxon>
        <taxon>Actinomycetospora</taxon>
    </lineage>
</organism>
<evidence type="ECO:0000259" key="2">
    <source>
        <dbReference type="Pfam" id="PF26298"/>
    </source>
</evidence>
<dbReference type="InterPro" id="IPR043689">
    <property type="entry name" value="MurL"/>
</dbReference>
<evidence type="ECO:0000259" key="3">
    <source>
        <dbReference type="Pfam" id="PF26299"/>
    </source>
</evidence>
<keyword evidence="1" id="KW-0413">Isomerase</keyword>
<protein>
    <recommendedName>
        <fullName evidence="1">UDP-N-acetyl-alpha-D-muramoyl-L-alanyl-L-glutamate epimerase</fullName>
        <ecNumber evidence="1">5.1.1.23</ecNumber>
    </recommendedName>
    <alternativeName>
        <fullName evidence="1">UDP-MurNAc-L-Ala-L-Glu epimerase</fullName>
    </alternativeName>
</protein>
<dbReference type="Pfam" id="PF26299">
    <property type="entry name" value="MurL_N"/>
    <property type="match status" value="1"/>
</dbReference>
<feature type="domain" description="MurL N-terminal" evidence="3">
    <location>
        <begin position="10"/>
        <end position="296"/>
    </location>
</feature>
<reference evidence="4 5" key="1">
    <citation type="submission" date="2021-11" db="EMBL/GenBank/DDBJ databases">
        <title>Draft genome sequence of Actinomycetospora sp. SF1 isolated from the rhizosphere soil.</title>
        <authorList>
            <person name="Duangmal K."/>
            <person name="Chantavorakit T."/>
        </authorList>
    </citation>
    <scope>NUCLEOTIDE SEQUENCE [LARGE SCALE GENOMIC DNA]</scope>
    <source>
        <strain evidence="4 5">TBRC 5722</strain>
    </source>
</reference>
<dbReference type="HAMAP" id="MF_02209">
    <property type="entry name" value="MurL"/>
    <property type="match status" value="1"/>
</dbReference>